<evidence type="ECO:0000256" key="1">
    <source>
        <dbReference type="PROSITE-ProRule" id="PRU00409"/>
    </source>
</evidence>
<feature type="domain" description="ATP-grasp" evidence="2">
    <location>
        <begin position="71"/>
        <end position="265"/>
    </location>
</feature>
<dbReference type="Gene3D" id="3.30.1490.20">
    <property type="entry name" value="ATP-grasp fold, A domain"/>
    <property type="match status" value="1"/>
</dbReference>
<organism evidence="3 4">
    <name type="scientific">Halorubrum ezzemoulense</name>
    <name type="common">Halorubrum chaoviator</name>
    <dbReference type="NCBI Taxonomy" id="337243"/>
    <lineage>
        <taxon>Archaea</taxon>
        <taxon>Methanobacteriati</taxon>
        <taxon>Methanobacteriota</taxon>
        <taxon>Stenosarchaea group</taxon>
        <taxon>Halobacteria</taxon>
        <taxon>Halobacteriales</taxon>
        <taxon>Haloferacaceae</taxon>
        <taxon>Halorubrum</taxon>
    </lineage>
</organism>
<dbReference type="Gene3D" id="3.30.470.20">
    <property type="entry name" value="ATP-grasp fold, B domain"/>
    <property type="match status" value="1"/>
</dbReference>
<dbReference type="RefSeq" id="WP_271970389.1">
    <property type="nucleotide sequence ID" value="NZ_JAQLUK010000015.1"/>
</dbReference>
<dbReference type="Proteomes" id="UP001210528">
    <property type="component" value="Unassembled WGS sequence"/>
</dbReference>
<keyword evidence="4" id="KW-1185">Reference proteome</keyword>
<dbReference type="Pfam" id="PF15632">
    <property type="entry name" value="ATPgrasp_Ter"/>
    <property type="match status" value="1"/>
</dbReference>
<reference evidence="3 4" key="1">
    <citation type="submission" date="2023-01" db="EMBL/GenBank/DDBJ databases">
        <title>Halorubrum ezzemoulense from Santa Pola, Spain.</title>
        <authorList>
            <person name="Feng Y."/>
            <person name="Louyakis A.S."/>
            <person name="Gogarten J.P."/>
        </authorList>
    </citation>
    <scope>NUCLEOTIDE SEQUENCE [LARGE SCALE GENOMIC DNA]</scope>
    <source>
        <strain evidence="3 4">AMM015</strain>
    </source>
</reference>
<keyword evidence="1" id="KW-0547">Nucleotide-binding</keyword>
<dbReference type="InterPro" id="IPR011761">
    <property type="entry name" value="ATP-grasp"/>
</dbReference>
<accession>A0ABT4Z526</accession>
<keyword evidence="1" id="KW-0067">ATP-binding</keyword>
<dbReference type="EMBL" id="JAQLUK010000015">
    <property type="protein sequence ID" value="MDB2293254.1"/>
    <property type="molecule type" value="Genomic_DNA"/>
</dbReference>
<dbReference type="SUPFAM" id="SSF56059">
    <property type="entry name" value="Glutathione synthetase ATP-binding domain-like"/>
    <property type="match status" value="1"/>
</dbReference>
<sequence>MTYADPQESRERFINDLQDILSTREYEMVFASREVTTIPLSYYKSELETKTTIPFPEWDVMEQTVDKSQTFTIADKIGVPTPTTHILAEPGELNDIVDQLEYPQVVKPQSKTTWVDDRPQMMKVTDENYVNSFTELERISEKIYDRTGHMPLIQEYIPGEGYGVELLCENGDSKAQFMHRRLREYPITGGASTYRESIYNSKLEKPAADLLKAMNWTGVAMVEFRLDERDGLPKLMEINGRFWGSLPLAVAAGIEFPYLLYQLYRGDSVQETEYDVGVRSRWLFPGDLLWFASSLKKRSNRLNIIRQFATIRNQHYDILSASDPLPLLGAVRNILHQGYDVITGKRNLSGETTNQK</sequence>
<evidence type="ECO:0000259" key="2">
    <source>
        <dbReference type="PROSITE" id="PS50975"/>
    </source>
</evidence>
<proteinExistence type="predicted"/>
<evidence type="ECO:0000313" key="3">
    <source>
        <dbReference type="EMBL" id="MDB2293254.1"/>
    </source>
</evidence>
<comment type="caution">
    <text evidence="3">The sequence shown here is derived from an EMBL/GenBank/DDBJ whole genome shotgun (WGS) entry which is preliminary data.</text>
</comment>
<gene>
    <name evidence="3" type="ORF">PM085_13330</name>
</gene>
<evidence type="ECO:0000313" key="4">
    <source>
        <dbReference type="Proteomes" id="UP001210528"/>
    </source>
</evidence>
<dbReference type="InterPro" id="IPR013815">
    <property type="entry name" value="ATP_grasp_subdomain_1"/>
</dbReference>
<dbReference type="PROSITE" id="PS50975">
    <property type="entry name" value="ATP_GRASP"/>
    <property type="match status" value="1"/>
</dbReference>
<protein>
    <submittedName>
        <fullName evidence="3">ATP-grasp domain-containing protein</fullName>
    </submittedName>
</protein>
<name>A0ABT4Z526_HALEZ</name>